<feature type="domain" description="NB-ARC" evidence="1">
    <location>
        <begin position="90"/>
        <end position="228"/>
    </location>
</feature>
<dbReference type="InterPro" id="IPR027417">
    <property type="entry name" value="P-loop_NTPase"/>
</dbReference>
<name>A0ABU4FPC9_9ACTN</name>
<organism evidence="2 3">
    <name type="scientific">Streptomyces prunicolor</name>
    <dbReference type="NCBI Taxonomy" id="67348"/>
    <lineage>
        <taxon>Bacteria</taxon>
        <taxon>Bacillati</taxon>
        <taxon>Actinomycetota</taxon>
        <taxon>Actinomycetes</taxon>
        <taxon>Kitasatosporales</taxon>
        <taxon>Streptomycetaceae</taxon>
        <taxon>Streptomyces</taxon>
    </lineage>
</organism>
<sequence>MPERPPYGSAEASGDRSIAAVQSIRQALSGDGAVAMYAETSLTLPAEAYQFPASVPKLVNLPEKTRSFVGRERELALLEAAFGDPGGVVVHAVHGLGGIGKSTLAAHWAAGRVGDFNPVWWISAESPADVDAGIAALGRALLPALVGVLPEEALRERTVQWLASHDGWLLVLDNVSDPADIKPLLARAPDGRFLITTRRGATSWRGLAEPLDLDVLGPAEAVELFTKIYQGHGSHDPGVRELCAELGRLPLAIDQAAAYCREAGITPQEYLALLADYPADMYAAGAEGGDAQRTMARVWNVTLKRLADHRQALDILAATAWWAPDAIPRSYLAPLGTPPQITEAIRRLAAHSMITLHGDTISVHRLVQAVARTPAADALPQSRQLIQLQREMAALLLETVSLKLASDTGTEGPGRVWATHVEVLATRSVPEWDTERDVELYGLAASGYLVDGHPVHAVALAERALSAAVRVLAADDPMTSVSRGVLAGCLQVAGEQERALALYTQVLVDAERALGPEHPDTFEARGQLAQALAWAGESERALTLAHENAQVAARVLGGFHPTTHDARSVLDELRRDTDTDTRTATGTEPDAEARVREVEDQLARAVAESGEGDAAVADLRMELLFAHHDAGHRAETVQAAEEAVAAFRRRYGDTSMLTLYARAMHVAFLYWAGDKARARVLAPDVEADIERALGSTPQAQHLLSLLSRLFTGESG</sequence>
<dbReference type="SUPFAM" id="SSF48452">
    <property type="entry name" value="TPR-like"/>
    <property type="match status" value="1"/>
</dbReference>
<dbReference type="InterPro" id="IPR002182">
    <property type="entry name" value="NB-ARC"/>
</dbReference>
<dbReference type="Gene3D" id="3.40.50.300">
    <property type="entry name" value="P-loop containing nucleotide triphosphate hydrolases"/>
    <property type="match status" value="1"/>
</dbReference>
<dbReference type="Gene3D" id="1.25.40.10">
    <property type="entry name" value="Tetratricopeptide repeat domain"/>
    <property type="match status" value="1"/>
</dbReference>
<dbReference type="EMBL" id="JAWMAJ010000226">
    <property type="protein sequence ID" value="MDV7222432.1"/>
    <property type="molecule type" value="Genomic_DNA"/>
</dbReference>
<accession>A0ABU4FPC9</accession>
<dbReference type="Proteomes" id="UP001187346">
    <property type="component" value="Unassembled WGS sequence"/>
</dbReference>
<gene>
    <name evidence="2" type="ORF">R5A26_41520</name>
</gene>
<evidence type="ECO:0000313" key="2">
    <source>
        <dbReference type="EMBL" id="MDV7222432.1"/>
    </source>
</evidence>
<evidence type="ECO:0000313" key="3">
    <source>
        <dbReference type="Proteomes" id="UP001187346"/>
    </source>
</evidence>
<dbReference type="InterPro" id="IPR011990">
    <property type="entry name" value="TPR-like_helical_dom_sf"/>
</dbReference>
<dbReference type="Pfam" id="PF00931">
    <property type="entry name" value="NB-ARC"/>
    <property type="match status" value="1"/>
</dbReference>
<reference evidence="2 3" key="1">
    <citation type="submission" date="2023-10" db="EMBL/GenBank/DDBJ databases">
        <title>Characterization of rhizosphere-enriched actinobacteria from wheat plants lab-grown on chernevaya soil.</title>
        <authorList>
            <person name="Tikhonova E.N."/>
            <person name="Konopkin A."/>
            <person name="Kravchenko I.K."/>
        </authorList>
    </citation>
    <scope>NUCLEOTIDE SEQUENCE [LARGE SCALE GENOMIC DNA]</scope>
    <source>
        <strain evidence="2 3">RR29</strain>
    </source>
</reference>
<dbReference type="SUPFAM" id="SSF52540">
    <property type="entry name" value="P-loop containing nucleoside triphosphate hydrolases"/>
    <property type="match status" value="1"/>
</dbReference>
<dbReference type="RefSeq" id="WP_317775259.1">
    <property type="nucleotide sequence ID" value="NZ_JAWMAJ010000226.1"/>
</dbReference>
<dbReference type="Pfam" id="PF13374">
    <property type="entry name" value="TPR_10"/>
    <property type="match status" value="2"/>
</dbReference>
<comment type="caution">
    <text evidence="2">The sequence shown here is derived from an EMBL/GenBank/DDBJ whole genome shotgun (WGS) entry which is preliminary data.</text>
</comment>
<keyword evidence="3" id="KW-1185">Reference proteome</keyword>
<dbReference type="PANTHER" id="PTHR47691">
    <property type="entry name" value="REGULATOR-RELATED"/>
    <property type="match status" value="1"/>
</dbReference>
<protein>
    <submittedName>
        <fullName evidence="2">Tetratricopeptide repeat protein</fullName>
    </submittedName>
</protein>
<evidence type="ECO:0000259" key="1">
    <source>
        <dbReference type="Pfam" id="PF00931"/>
    </source>
</evidence>
<proteinExistence type="predicted"/>
<dbReference type="PANTHER" id="PTHR47691:SF3">
    <property type="entry name" value="HTH-TYPE TRANSCRIPTIONAL REGULATOR RV0890C-RELATED"/>
    <property type="match status" value="1"/>
</dbReference>